<gene>
    <name evidence="2" type="ORF">IV203_026375</name>
</gene>
<feature type="region of interest" description="Disordered" evidence="1">
    <location>
        <begin position="547"/>
        <end position="579"/>
    </location>
</feature>
<dbReference type="Proteomes" id="UP000693970">
    <property type="component" value="Unassembled WGS sequence"/>
</dbReference>
<dbReference type="AlphaFoldDB" id="A0A9K3LJS5"/>
<evidence type="ECO:0000313" key="2">
    <source>
        <dbReference type="EMBL" id="KAG7363015.1"/>
    </source>
</evidence>
<feature type="region of interest" description="Disordered" evidence="1">
    <location>
        <begin position="235"/>
        <end position="305"/>
    </location>
</feature>
<feature type="compositionally biased region" description="Basic residues" evidence="1">
    <location>
        <begin position="256"/>
        <end position="268"/>
    </location>
</feature>
<accession>A0A9K3LJS5</accession>
<feature type="compositionally biased region" description="Basic and acidic residues" evidence="1">
    <location>
        <begin position="241"/>
        <end position="255"/>
    </location>
</feature>
<proteinExistence type="predicted"/>
<dbReference type="OrthoDB" id="194000at2759"/>
<name>A0A9K3LJS5_9STRA</name>
<comment type="caution">
    <text evidence="2">The sequence shown here is derived from an EMBL/GenBank/DDBJ whole genome shotgun (WGS) entry which is preliminary data.</text>
</comment>
<organism evidence="2 3">
    <name type="scientific">Nitzschia inconspicua</name>
    <dbReference type="NCBI Taxonomy" id="303405"/>
    <lineage>
        <taxon>Eukaryota</taxon>
        <taxon>Sar</taxon>
        <taxon>Stramenopiles</taxon>
        <taxon>Ochrophyta</taxon>
        <taxon>Bacillariophyta</taxon>
        <taxon>Bacillariophyceae</taxon>
        <taxon>Bacillariophycidae</taxon>
        <taxon>Bacillariales</taxon>
        <taxon>Bacillariaceae</taxon>
        <taxon>Nitzschia</taxon>
    </lineage>
</organism>
<evidence type="ECO:0000256" key="1">
    <source>
        <dbReference type="SAM" id="MobiDB-lite"/>
    </source>
</evidence>
<reference evidence="2" key="1">
    <citation type="journal article" date="2021" name="Sci. Rep.">
        <title>Diploid genomic architecture of Nitzschia inconspicua, an elite biomass production diatom.</title>
        <authorList>
            <person name="Oliver A."/>
            <person name="Podell S."/>
            <person name="Pinowska A."/>
            <person name="Traller J.C."/>
            <person name="Smith S.R."/>
            <person name="McClure R."/>
            <person name="Beliaev A."/>
            <person name="Bohutskyi P."/>
            <person name="Hill E.A."/>
            <person name="Rabines A."/>
            <person name="Zheng H."/>
            <person name="Allen L.Z."/>
            <person name="Kuo A."/>
            <person name="Grigoriev I.V."/>
            <person name="Allen A.E."/>
            <person name="Hazlebeck D."/>
            <person name="Allen E.E."/>
        </authorList>
    </citation>
    <scope>NUCLEOTIDE SEQUENCE</scope>
    <source>
        <strain evidence="2">Hildebrandi</strain>
    </source>
</reference>
<keyword evidence="3" id="KW-1185">Reference proteome</keyword>
<evidence type="ECO:0000313" key="3">
    <source>
        <dbReference type="Proteomes" id="UP000693970"/>
    </source>
</evidence>
<sequence>MFFSLMMMNFGYIHTRASQSPSIHVLPLVTRHWKESPNWISPNFLIVLLDGPKTSSSAKYQVSLQAHYISTSSNSMMPRKLPFLLLTVYSSWWYRIQCSQELPLQTRIGAVTVMATDVPSSSLCRKVPRWASEKSFHTLSRSSSSPPSYRIQLFSIRGGGSGGGASQNDDRNTTNGDPETADIEDAVAEDASFSSKGPRPLSTPFYLNDLARYEASMAQPSDENPNSNIQQSFSELQATDSTRDLTTTKEKEHKDSHKKQKKKKKRKKDNTPSTEKDHSKPIRVGEGAETMVPSPVQENNGLDDQSLVDSEVDLDERDASDDQESTPSAAASLWWGNVWTQQFEQDDERVSVELEQGDISSSDVSDNIDEPLTEEELSIVLEDVTPSETVETLPAEEAMQGDNNSNASIFHELPIEQNMTLSAQDSQSPYISSGIWGSIDNLMTLGLASKYSSLRVSKQLRGVRKWTAHVTGLHGALSGKPSPSKFFQEPIISVETPDEKDLQGIQRRIAAIDRAKKGIERARAVDDEQATKRRGFFGLFRGTRTETDARIETGNTTTGESEEEQEPQVPQKTPEEIEEERQRMERVKEIDRLILEGQARLQDLICEKDVLQRRPNPLFDYKKVKTKKKKVATVEIVDPLTNKDTKEAFAEETIQIKATRKMNFPPDDLVAEYLDMMISTRRLVKMNHTYLWKESESSDDDEEETIGDDLFTASADAHRLYQSSARASQRGNGNGNNVGGGGSWLLRQSLVGGPSLGEKIGEAAETAAYKAVCAALMSFLARMISSLHGINVMKHSDIRLVLEQAPDFLLYGNDPILPGVDGNYAEETIKTVIRRKSKRSRRRSKRRPADDSFVQRDAVTEMLLSHVQISAPLLKLFPLAWQRALLGNIITLATAVISDFLEGLRFQILGHELSFTFRPITEEDMILHFQLMSGGRLNHRKFKAAEFEAAVRATAEDVSEQLKFLDRWHERALGSGVLRTQIANMIARIVLTLTDEILSAARMDLWSSQAGGPRILAGLEYRTESIDSV</sequence>
<feature type="region of interest" description="Disordered" evidence="1">
    <location>
        <begin position="153"/>
        <end position="180"/>
    </location>
</feature>
<dbReference type="EMBL" id="JAGRRH010000010">
    <property type="protein sequence ID" value="KAG7363015.1"/>
    <property type="molecule type" value="Genomic_DNA"/>
</dbReference>
<protein>
    <submittedName>
        <fullName evidence="2">Uncharacterized protein</fullName>
    </submittedName>
</protein>
<reference evidence="2" key="2">
    <citation type="submission" date="2021-04" db="EMBL/GenBank/DDBJ databases">
        <authorList>
            <person name="Podell S."/>
        </authorList>
    </citation>
    <scope>NUCLEOTIDE SEQUENCE</scope>
    <source>
        <strain evidence="2">Hildebrandi</strain>
    </source>
</reference>